<dbReference type="InterPro" id="IPR044880">
    <property type="entry name" value="NCX_ion-bd_dom_sf"/>
</dbReference>
<keyword evidence="6 8" id="KW-0472">Membrane</keyword>
<evidence type="ECO:0000256" key="1">
    <source>
        <dbReference type="ARBA" id="ARBA00004141"/>
    </source>
</evidence>
<feature type="compositionally biased region" description="Low complexity" evidence="7">
    <location>
        <begin position="364"/>
        <end position="380"/>
    </location>
</feature>
<dbReference type="PANTHER" id="PTHR12266:SF0">
    <property type="entry name" value="MITOCHONDRIAL SODIUM_CALCIUM EXCHANGER PROTEIN"/>
    <property type="match status" value="1"/>
</dbReference>
<dbReference type="InterPro" id="IPR051359">
    <property type="entry name" value="CaCA_antiporter"/>
</dbReference>
<feature type="region of interest" description="Disordered" evidence="7">
    <location>
        <begin position="360"/>
        <end position="380"/>
    </location>
</feature>
<feature type="transmembrane region" description="Helical" evidence="8">
    <location>
        <begin position="130"/>
        <end position="154"/>
    </location>
</feature>
<evidence type="ECO:0000256" key="8">
    <source>
        <dbReference type="SAM" id="Phobius"/>
    </source>
</evidence>
<gene>
    <name evidence="10" type="ORF">PPNO1_LOCUS6193</name>
</gene>
<comment type="similarity">
    <text evidence="2">Belongs to the Ca(2+):cation antiporter (CaCA) (TC 2.A.19) family.</text>
</comment>
<dbReference type="Gene3D" id="1.20.1420.30">
    <property type="entry name" value="NCX, central ion-binding region"/>
    <property type="match status" value="2"/>
</dbReference>
<evidence type="ECO:0000256" key="4">
    <source>
        <dbReference type="ARBA" id="ARBA00022692"/>
    </source>
</evidence>
<feature type="domain" description="Sodium/calcium exchanger membrane region" evidence="9">
    <location>
        <begin position="515"/>
        <end position="674"/>
    </location>
</feature>
<dbReference type="Proteomes" id="UP000838763">
    <property type="component" value="Unassembled WGS sequence"/>
</dbReference>
<feature type="transmembrane region" description="Helical" evidence="8">
    <location>
        <begin position="662"/>
        <end position="683"/>
    </location>
</feature>
<feature type="transmembrane region" description="Helical" evidence="8">
    <location>
        <begin position="575"/>
        <end position="601"/>
    </location>
</feature>
<evidence type="ECO:0000256" key="5">
    <source>
        <dbReference type="ARBA" id="ARBA00022989"/>
    </source>
</evidence>
<accession>A0A9P1H763</accession>
<dbReference type="PANTHER" id="PTHR12266">
    <property type="entry name" value="NA+/CA2+ K+ INDEPENDENT EXCHANGER"/>
    <property type="match status" value="1"/>
</dbReference>
<reference evidence="10" key="1">
    <citation type="submission" date="2022-11" db="EMBL/GenBank/DDBJ databases">
        <authorList>
            <person name="Scott C."/>
            <person name="Bruce N."/>
        </authorList>
    </citation>
    <scope>NUCLEOTIDE SEQUENCE</scope>
</reference>
<evidence type="ECO:0000313" key="11">
    <source>
        <dbReference type="Proteomes" id="UP000838763"/>
    </source>
</evidence>
<dbReference type="GO" id="GO:0006874">
    <property type="term" value="P:intracellular calcium ion homeostasis"/>
    <property type="evidence" value="ECO:0007669"/>
    <property type="project" value="TreeGrafter"/>
</dbReference>
<feature type="domain" description="Sodium/calcium exchanger membrane region" evidence="9">
    <location>
        <begin position="144"/>
        <end position="209"/>
    </location>
</feature>
<dbReference type="InterPro" id="IPR004837">
    <property type="entry name" value="NaCa_Exmemb"/>
</dbReference>
<evidence type="ECO:0000256" key="7">
    <source>
        <dbReference type="SAM" id="MobiDB-lite"/>
    </source>
</evidence>
<sequence>MNSDANNLARGSDGARFTLRAQDKPLGLHSKGGSQTTECRDVHHIRDHATAHDICLFVKTNCDDEQPGLIPYLTLYYCTFFYARIAGFTFLITWLGLLFSTIGIAASDFFTPNLQTIAGVLSMPENLTGVTFLAVGNGSPTFHFITAIVAGSIVMISEFKVDKHSFVRDLVFFIVAVCLTLTFLLDGHLHFFECIIMIAYYAFYVIFVTGTHWYSSRRLRRAAQAKDRARAVEDALEANAEIADNMRVRRPTISRRPTSAFIRPSLVGALELNSALEHFKKESGSQQDYIGHIRRHSVQNMPEAARFRAEAPTGPMIAVDTTSPPSRERAHSHTGNVVDALAHSSEPALPAQILELRHETAAGSPGTSRAPSRAASSTRSFQLDGNLAVPPSWGEKTVADAFISVLSVPSVFLLSITLPVVDPRGSETEETSDCAANSEERARVALRGRRMGAVSRAQTKHCDVAPDAQLQIPGRRGGAGLEVVAWGSGLLFLTILLSTRADQKPRYFSLLCFPGFLVSVSWIAMIAGEVVGVLKAIGVIWGISEAILGLTIFAAGNSVGDWVSDYTIAKLGAPVMAFSGCVGGPMLNILLGISMGGLIGMTSKARRKHEKHPNRPIVYEPYKIQISGSLVVSAATLLATLLALLVFVALNQWVFSKRLGMGLITLWCVSTSINLVIEILGVWSEVST</sequence>
<dbReference type="AlphaFoldDB" id="A0A9P1H763"/>
<feature type="transmembrane region" description="Helical" evidence="8">
    <location>
        <begin position="85"/>
        <end position="110"/>
    </location>
</feature>
<organism evidence="10 11">
    <name type="scientific">Parascedosporium putredinis</name>
    <dbReference type="NCBI Taxonomy" id="1442378"/>
    <lineage>
        <taxon>Eukaryota</taxon>
        <taxon>Fungi</taxon>
        <taxon>Dikarya</taxon>
        <taxon>Ascomycota</taxon>
        <taxon>Pezizomycotina</taxon>
        <taxon>Sordariomycetes</taxon>
        <taxon>Hypocreomycetidae</taxon>
        <taxon>Microascales</taxon>
        <taxon>Microascaceae</taxon>
        <taxon>Parascedosporium</taxon>
    </lineage>
</organism>
<evidence type="ECO:0000256" key="2">
    <source>
        <dbReference type="ARBA" id="ARBA00008170"/>
    </source>
</evidence>
<dbReference type="GO" id="GO:0008324">
    <property type="term" value="F:monoatomic cation transmembrane transporter activity"/>
    <property type="evidence" value="ECO:0007669"/>
    <property type="project" value="TreeGrafter"/>
</dbReference>
<comment type="caution">
    <text evidence="10">The sequence shown here is derived from an EMBL/GenBank/DDBJ whole genome shotgun (WGS) entry which is preliminary data.</text>
</comment>
<comment type="subcellular location">
    <subcellularLocation>
        <location evidence="1">Membrane</location>
        <topology evidence="1">Multi-pass membrane protein</topology>
    </subcellularLocation>
</comment>
<evidence type="ECO:0000256" key="6">
    <source>
        <dbReference type="ARBA" id="ARBA00023136"/>
    </source>
</evidence>
<feature type="transmembrane region" description="Helical" evidence="8">
    <location>
        <begin position="483"/>
        <end position="501"/>
    </location>
</feature>
<evidence type="ECO:0000256" key="3">
    <source>
        <dbReference type="ARBA" id="ARBA00022448"/>
    </source>
</evidence>
<protein>
    <recommendedName>
        <fullName evidence="9">Sodium/calcium exchanger membrane region domain-containing protein</fullName>
    </recommendedName>
</protein>
<feature type="transmembrane region" description="Helical" evidence="8">
    <location>
        <begin position="190"/>
        <end position="214"/>
    </location>
</feature>
<evidence type="ECO:0000313" key="10">
    <source>
        <dbReference type="EMBL" id="CAI4216539.1"/>
    </source>
</evidence>
<dbReference type="OrthoDB" id="407410at2759"/>
<keyword evidence="5 8" id="KW-1133">Transmembrane helix</keyword>
<feature type="transmembrane region" description="Helical" evidence="8">
    <location>
        <begin position="622"/>
        <end position="650"/>
    </location>
</feature>
<keyword evidence="11" id="KW-1185">Reference proteome</keyword>
<name>A0A9P1H763_9PEZI</name>
<feature type="transmembrane region" description="Helical" evidence="8">
    <location>
        <begin position="507"/>
        <end position="526"/>
    </location>
</feature>
<keyword evidence="3" id="KW-0813">Transport</keyword>
<proteinExistence type="inferred from homology"/>
<keyword evidence="4 8" id="KW-0812">Transmembrane</keyword>
<dbReference type="GO" id="GO:0016020">
    <property type="term" value="C:membrane"/>
    <property type="evidence" value="ECO:0007669"/>
    <property type="project" value="UniProtKB-SubCell"/>
</dbReference>
<feature type="transmembrane region" description="Helical" evidence="8">
    <location>
        <begin position="166"/>
        <end position="184"/>
    </location>
</feature>
<evidence type="ECO:0000259" key="9">
    <source>
        <dbReference type="Pfam" id="PF01699"/>
    </source>
</evidence>
<feature type="transmembrane region" description="Helical" evidence="8">
    <location>
        <begin position="533"/>
        <end position="555"/>
    </location>
</feature>
<dbReference type="EMBL" id="CALLCH030000015">
    <property type="protein sequence ID" value="CAI4216539.1"/>
    <property type="molecule type" value="Genomic_DNA"/>
</dbReference>
<dbReference type="Pfam" id="PF01699">
    <property type="entry name" value="Na_Ca_ex"/>
    <property type="match status" value="2"/>
</dbReference>